<keyword evidence="2" id="KW-1133">Transmembrane helix</keyword>
<feature type="compositionally biased region" description="Acidic residues" evidence="1">
    <location>
        <begin position="1"/>
        <end position="12"/>
    </location>
</feature>
<feature type="region of interest" description="Disordered" evidence="1">
    <location>
        <begin position="1"/>
        <end position="24"/>
    </location>
</feature>
<reference evidence="4" key="1">
    <citation type="submission" date="2022-11" db="UniProtKB">
        <authorList>
            <consortium name="WormBaseParasite"/>
        </authorList>
    </citation>
    <scope>IDENTIFICATION</scope>
</reference>
<keyword evidence="2" id="KW-0812">Transmembrane</keyword>
<name>A0A915PEN3_9BILA</name>
<evidence type="ECO:0000313" key="4">
    <source>
        <dbReference type="WBParaSite" id="sdigi.contig1218.g10278.t1"/>
    </source>
</evidence>
<organism evidence="3 4">
    <name type="scientific">Setaria digitata</name>
    <dbReference type="NCBI Taxonomy" id="48799"/>
    <lineage>
        <taxon>Eukaryota</taxon>
        <taxon>Metazoa</taxon>
        <taxon>Ecdysozoa</taxon>
        <taxon>Nematoda</taxon>
        <taxon>Chromadorea</taxon>
        <taxon>Rhabditida</taxon>
        <taxon>Spirurina</taxon>
        <taxon>Spiruromorpha</taxon>
        <taxon>Filarioidea</taxon>
        <taxon>Setariidae</taxon>
        <taxon>Setaria</taxon>
    </lineage>
</organism>
<dbReference type="AlphaFoldDB" id="A0A915PEN3"/>
<keyword evidence="3" id="KW-1185">Reference proteome</keyword>
<proteinExistence type="predicted"/>
<sequence>MSDEIDSAEQEFNDTWKQLNSSRKTSPFTKVEESMLFSATAFGTLVGTYPTMILVKKMSTR</sequence>
<feature type="transmembrane region" description="Helical" evidence="2">
    <location>
        <begin position="35"/>
        <end position="55"/>
    </location>
</feature>
<evidence type="ECO:0000256" key="2">
    <source>
        <dbReference type="SAM" id="Phobius"/>
    </source>
</evidence>
<evidence type="ECO:0000313" key="3">
    <source>
        <dbReference type="Proteomes" id="UP000887581"/>
    </source>
</evidence>
<accession>A0A915PEN3</accession>
<dbReference type="WBParaSite" id="sdigi.contig1218.g10278.t1">
    <property type="protein sequence ID" value="sdigi.contig1218.g10278.t1"/>
    <property type="gene ID" value="sdigi.contig1218.g10278"/>
</dbReference>
<feature type="compositionally biased region" description="Polar residues" evidence="1">
    <location>
        <begin position="13"/>
        <end position="24"/>
    </location>
</feature>
<protein>
    <submittedName>
        <fullName evidence="4">Uncharacterized protein</fullName>
    </submittedName>
</protein>
<keyword evidence="2" id="KW-0472">Membrane</keyword>
<evidence type="ECO:0000256" key="1">
    <source>
        <dbReference type="SAM" id="MobiDB-lite"/>
    </source>
</evidence>
<dbReference type="Proteomes" id="UP000887581">
    <property type="component" value="Unplaced"/>
</dbReference>